<dbReference type="Proteomes" id="UP001353858">
    <property type="component" value="Unassembled WGS sequence"/>
</dbReference>
<dbReference type="EMBL" id="JARPUR010000005">
    <property type="protein sequence ID" value="KAK4876168.1"/>
    <property type="molecule type" value="Genomic_DNA"/>
</dbReference>
<feature type="transmembrane region" description="Helical" evidence="6">
    <location>
        <begin position="79"/>
        <end position="106"/>
    </location>
</feature>
<dbReference type="AlphaFoldDB" id="A0AAN7QFE2"/>
<organism evidence="8 9">
    <name type="scientific">Aquatica leii</name>
    <dbReference type="NCBI Taxonomy" id="1421715"/>
    <lineage>
        <taxon>Eukaryota</taxon>
        <taxon>Metazoa</taxon>
        <taxon>Ecdysozoa</taxon>
        <taxon>Arthropoda</taxon>
        <taxon>Hexapoda</taxon>
        <taxon>Insecta</taxon>
        <taxon>Pterygota</taxon>
        <taxon>Neoptera</taxon>
        <taxon>Endopterygota</taxon>
        <taxon>Coleoptera</taxon>
        <taxon>Polyphaga</taxon>
        <taxon>Elateriformia</taxon>
        <taxon>Elateroidea</taxon>
        <taxon>Lampyridae</taxon>
        <taxon>Luciolinae</taxon>
        <taxon>Aquatica</taxon>
    </lineage>
</organism>
<evidence type="ECO:0000256" key="3">
    <source>
        <dbReference type="ARBA" id="ARBA00022692"/>
    </source>
</evidence>
<accession>A0AAN7QFE2</accession>
<sequence>MPNGDQKATPNSTIIEDNCLIPQPQIKNAKTASWRCKYPPPYFMLTVSIFELLIFGVATKENIQSLRFDPNKQKEIWRFVTYMLLHNNIFHILLNVVMQCLFAVILEKNQGSVRVGILYFGSGVVGAITASCLRPDLVVGASAGVYALLISHLSHIALNYNSTKYKIWNFVVVVIIVVSDITYYFVHSRYKVNLIISEGAHVGGAVSGFLLGFILYKSDDKESKTRNKVMCWFALILFTISIITLLIVNLQIQTCTPEHMIKVKYVYIC</sequence>
<evidence type="ECO:0000256" key="5">
    <source>
        <dbReference type="ARBA" id="ARBA00023136"/>
    </source>
</evidence>
<dbReference type="PANTHER" id="PTHR45840:SF10">
    <property type="entry name" value="RHOMBOID PROTEASE"/>
    <property type="match status" value="1"/>
</dbReference>
<dbReference type="InterPro" id="IPR022764">
    <property type="entry name" value="Peptidase_S54_rhomboid_dom"/>
</dbReference>
<protein>
    <recommendedName>
        <fullName evidence="7">Peptidase S54 rhomboid domain-containing protein</fullName>
    </recommendedName>
</protein>
<feature type="transmembrane region" description="Helical" evidence="6">
    <location>
        <begin position="229"/>
        <end position="252"/>
    </location>
</feature>
<feature type="transmembrane region" description="Helical" evidence="6">
    <location>
        <begin position="113"/>
        <end position="131"/>
    </location>
</feature>
<dbReference type="InterPro" id="IPR051739">
    <property type="entry name" value="Rhomboid_IM_Serine_Proteases"/>
</dbReference>
<feature type="transmembrane region" description="Helical" evidence="6">
    <location>
        <begin position="42"/>
        <end position="59"/>
    </location>
</feature>
<comment type="similarity">
    <text evidence="2">Belongs to the peptidase S54 family.</text>
</comment>
<feature type="domain" description="Peptidase S54 rhomboid" evidence="7">
    <location>
        <begin position="74"/>
        <end position="217"/>
    </location>
</feature>
<gene>
    <name evidence="8" type="ORF">RN001_012590</name>
</gene>
<evidence type="ECO:0000256" key="4">
    <source>
        <dbReference type="ARBA" id="ARBA00022989"/>
    </source>
</evidence>
<keyword evidence="9" id="KW-1185">Reference proteome</keyword>
<proteinExistence type="inferred from homology"/>
<comment type="caution">
    <text evidence="8">The sequence shown here is derived from an EMBL/GenBank/DDBJ whole genome shotgun (WGS) entry which is preliminary data.</text>
</comment>
<evidence type="ECO:0000259" key="7">
    <source>
        <dbReference type="Pfam" id="PF01694"/>
    </source>
</evidence>
<evidence type="ECO:0000313" key="8">
    <source>
        <dbReference type="EMBL" id="KAK4876168.1"/>
    </source>
</evidence>
<name>A0AAN7QFE2_9COLE</name>
<dbReference type="InterPro" id="IPR035952">
    <property type="entry name" value="Rhomboid-like_sf"/>
</dbReference>
<dbReference type="Gene3D" id="1.20.1540.10">
    <property type="entry name" value="Rhomboid-like"/>
    <property type="match status" value="1"/>
</dbReference>
<keyword evidence="4 6" id="KW-1133">Transmembrane helix</keyword>
<evidence type="ECO:0000256" key="2">
    <source>
        <dbReference type="ARBA" id="ARBA00009045"/>
    </source>
</evidence>
<feature type="transmembrane region" description="Helical" evidence="6">
    <location>
        <begin position="137"/>
        <end position="160"/>
    </location>
</feature>
<evidence type="ECO:0000256" key="6">
    <source>
        <dbReference type="SAM" id="Phobius"/>
    </source>
</evidence>
<feature type="transmembrane region" description="Helical" evidence="6">
    <location>
        <begin position="167"/>
        <end position="186"/>
    </location>
</feature>
<feature type="transmembrane region" description="Helical" evidence="6">
    <location>
        <begin position="192"/>
        <end position="217"/>
    </location>
</feature>
<evidence type="ECO:0000256" key="1">
    <source>
        <dbReference type="ARBA" id="ARBA00004141"/>
    </source>
</evidence>
<dbReference type="SUPFAM" id="SSF144091">
    <property type="entry name" value="Rhomboid-like"/>
    <property type="match status" value="1"/>
</dbReference>
<comment type="subcellular location">
    <subcellularLocation>
        <location evidence="1">Membrane</location>
        <topology evidence="1">Multi-pass membrane protein</topology>
    </subcellularLocation>
</comment>
<reference evidence="9" key="1">
    <citation type="submission" date="2023-01" db="EMBL/GenBank/DDBJ databases">
        <title>Key to firefly adult light organ development and bioluminescence: homeobox transcription factors regulate luciferase expression and transportation to peroxisome.</title>
        <authorList>
            <person name="Fu X."/>
        </authorList>
    </citation>
    <scope>NUCLEOTIDE SEQUENCE [LARGE SCALE GENOMIC DNA]</scope>
</reference>
<dbReference type="Pfam" id="PF01694">
    <property type="entry name" value="Rhomboid"/>
    <property type="match status" value="1"/>
</dbReference>
<dbReference type="PANTHER" id="PTHR45840">
    <property type="entry name" value="RHOMBOID-RELATED PROTEIN"/>
    <property type="match status" value="1"/>
</dbReference>
<keyword evidence="5 6" id="KW-0472">Membrane</keyword>
<dbReference type="GO" id="GO:0004252">
    <property type="term" value="F:serine-type endopeptidase activity"/>
    <property type="evidence" value="ECO:0007669"/>
    <property type="project" value="InterPro"/>
</dbReference>
<dbReference type="GO" id="GO:0016020">
    <property type="term" value="C:membrane"/>
    <property type="evidence" value="ECO:0007669"/>
    <property type="project" value="UniProtKB-SubCell"/>
</dbReference>
<keyword evidence="3 6" id="KW-0812">Transmembrane</keyword>
<evidence type="ECO:0000313" key="9">
    <source>
        <dbReference type="Proteomes" id="UP001353858"/>
    </source>
</evidence>